<dbReference type="InterPro" id="IPR044818">
    <property type="entry name" value="ILR3-like"/>
</dbReference>
<feature type="domain" description="BHLH" evidence="5">
    <location>
        <begin position="71"/>
        <end position="122"/>
    </location>
</feature>
<keyword evidence="2" id="KW-0805">Transcription regulation</keyword>
<feature type="coiled-coil region" evidence="4">
    <location>
        <begin position="112"/>
        <end position="167"/>
    </location>
</feature>
<dbReference type="PROSITE" id="PS50888">
    <property type="entry name" value="BHLH"/>
    <property type="match status" value="1"/>
</dbReference>
<accession>A0AAV9AM75</accession>
<comment type="similarity">
    <text evidence="1">Belongs to the bHLH protein family.</text>
</comment>
<dbReference type="Pfam" id="PF00010">
    <property type="entry name" value="HLH"/>
    <property type="match status" value="1"/>
</dbReference>
<dbReference type="SMART" id="SM00353">
    <property type="entry name" value="HLH"/>
    <property type="match status" value="1"/>
</dbReference>
<dbReference type="PANTHER" id="PTHR46133">
    <property type="entry name" value="BHLH TRANSCRIPTION FACTOR"/>
    <property type="match status" value="1"/>
</dbReference>
<organism evidence="6 7">
    <name type="scientific">Acorus gramineus</name>
    <name type="common">Dwarf sweet flag</name>
    <dbReference type="NCBI Taxonomy" id="55184"/>
    <lineage>
        <taxon>Eukaryota</taxon>
        <taxon>Viridiplantae</taxon>
        <taxon>Streptophyta</taxon>
        <taxon>Embryophyta</taxon>
        <taxon>Tracheophyta</taxon>
        <taxon>Spermatophyta</taxon>
        <taxon>Magnoliopsida</taxon>
        <taxon>Liliopsida</taxon>
        <taxon>Acoraceae</taxon>
        <taxon>Acorus</taxon>
    </lineage>
</organism>
<dbReference type="SUPFAM" id="SSF47459">
    <property type="entry name" value="HLH, helix-loop-helix DNA-binding domain"/>
    <property type="match status" value="1"/>
</dbReference>
<comment type="caution">
    <text evidence="6">The sequence shown here is derived from an EMBL/GenBank/DDBJ whole genome shotgun (WGS) entry which is preliminary data.</text>
</comment>
<keyword evidence="7" id="KW-1185">Reference proteome</keyword>
<dbReference type="GO" id="GO:0046983">
    <property type="term" value="F:protein dimerization activity"/>
    <property type="evidence" value="ECO:0007669"/>
    <property type="project" value="InterPro"/>
</dbReference>
<evidence type="ECO:0000256" key="4">
    <source>
        <dbReference type="SAM" id="Coils"/>
    </source>
</evidence>
<evidence type="ECO:0000313" key="6">
    <source>
        <dbReference type="EMBL" id="KAK1265439.1"/>
    </source>
</evidence>
<reference evidence="6" key="2">
    <citation type="submission" date="2023-06" db="EMBL/GenBank/DDBJ databases">
        <authorList>
            <person name="Ma L."/>
            <person name="Liu K.-W."/>
            <person name="Li Z."/>
            <person name="Hsiao Y.-Y."/>
            <person name="Qi Y."/>
            <person name="Fu T."/>
            <person name="Tang G."/>
            <person name="Zhang D."/>
            <person name="Sun W.-H."/>
            <person name="Liu D.-K."/>
            <person name="Li Y."/>
            <person name="Chen G.-Z."/>
            <person name="Liu X.-D."/>
            <person name="Liao X.-Y."/>
            <person name="Jiang Y.-T."/>
            <person name="Yu X."/>
            <person name="Hao Y."/>
            <person name="Huang J."/>
            <person name="Zhao X.-W."/>
            <person name="Ke S."/>
            <person name="Chen Y.-Y."/>
            <person name="Wu W.-L."/>
            <person name="Hsu J.-L."/>
            <person name="Lin Y.-F."/>
            <person name="Huang M.-D."/>
            <person name="Li C.-Y."/>
            <person name="Huang L."/>
            <person name="Wang Z.-W."/>
            <person name="Zhao X."/>
            <person name="Zhong W.-Y."/>
            <person name="Peng D.-H."/>
            <person name="Ahmad S."/>
            <person name="Lan S."/>
            <person name="Zhang J.-S."/>
            <person name="Tsai W.-C."/>
            <person name="Van De Peer Y."/>
            <person name="Liu Z.-J."/>
        </authorList>
    </citation>
    <scope>NUCLEOTIDE SEQUENCE</scope>
    <source>
        <strain evidence="6">SCP</strain>
        <tissue evidence="6">Leaves</tissue>
    </source>
</reference>
<dbReference type="PANTHER" id="PTHR46133:SF8">
    <property type="entry name" value="TRANSCRIPTION FACTOR ILR3-LIKE"/>
    <property type="match status" value="1"/>
</dbReference>
<evidence type="ECO:0000259" key="5">
    <source>
        <dbReference type="PROSITE" id="PS50888"/>
    </source>
</evidence>
<evidence type="ECO:0000256" key="3">
    <source>
        <dbReference type="ARBA" id="ARBA00023163"/>
    </source>
</evidence>
<dbReference type="GO" id="GO:0006879">
    <property type="term" value="P:intracellular iron ion homeostasis"/>
    <property type="evidence" value="ECO:0007669"/>
    <property type="project" value="InterPro"/>
</dbReference>
<dbReference type="EMBL" id="JAUJYN010000008">
    <property type="protein sequence ID" value="KAK1265439.1"/>
    <property type="molecule type" value="Genomic_DNA"/>
</dbReference>
<protein>
    <submittedName>
        <fullName evidence="6">Transcription factor</fullName>
    </submittedName>
</protein>
<evidence type="ECO:0000256" key="2">
    <source>
        <dbReference type="ARBA" id="ARBA00023015"/>
    </source>
</evidence>
<dbReference type="Gene3D" id="4.10.280.10">
    <property type="entry name" value="Helix-loop-helix DNA-binding domain"/>
    <property type="match status" value="1"/>
</dbReference>
<evidence type="ECO:0000256" key="1">
    <source>
        <dbReference type="ARBA" id="ARBA00005510"/>
    </source>
</evidence>
<dbReference type="CDD" id="cd11446">
    <property type="entry name" value="bHLH_AtILR3_like"/>
    <property type="match status" value="1"/>
</dbReference>
<dbReference type="AlphaFoldDB" id="A0AAV9AM75"/>
<dbReference type="InterPro" id="IPR011598">
    <property type="entry name" value="bHLH_dom"/>
</dbReference>
<keyword evidence="4" id="KW-0175">Coiled coil</keyword>
<gene>
    <name evidence="6" type="ORF">QJS04_geneDACA011365</name>
</gene>
<proteinExistence type="inferred from homology"/>
<name>A0AAV9AM75_ACOGR</name>
<keyword evidence="3" id="KW-0804">Transcription</keyword>
<dbReference type="InterPro" id="IPR036638">
    <property type="entry name" value="HLH_DNA-bd_sf"/>
</dbReference>
<reference evidence="6" key="1">
    <citation type="journal article" date="2023" name="Nat. Commun.">
        <title>Diploid and tetraploid genomes of Acorus and the evolution of monocots.</title>
        <authorList>
            <person name="Ma L."/>
            <person name="Liu K.W."/>
            <person name="Li Z."/>
            <person name="Hsiao Y.Y."/>
            <person name="Qi Y."/>
            <person name="Fu T."/>
            <person name="Tang G.D."/>
            <person name="Zhang D."/>
            <person name="Sun W.H."/>
            <person name="Liu D.K."/>
            <person name="Li Y."/>
            <person name="Chen G.Z."/>
            <person name="Liu X.D."/>
            <person name="Liao X.Y."/>
            <person name="Jiang Y.T."/>
            <person name="Yu X."/>
            <person name="Hao Y."/>
            <person name="Huang J."/>
            <person name="Zhao X.W."/>
            <person name="Ke S."/>
            <person name="Chen Y.Y."/>
            <person name="Wu W.L."/>
            <person name="Hsu J.L."/>
            <person name="Lin Y.F."/>
            <person name="Huang M.D."/>
            <person name="Li C.Y."/>
            <person name="Huang L."/>
            <person name="Wang Z.W."/>
            <person name="Zhao X."/>
            <person name="Zhong W.Y."/>
            <person name="Peng D.H."/>
            <person name="Ahmad S."/>
            <person name="Lan S."/>
            <person name="Zhang J.S."/>
            <person name="Tsai W.C."/>
            <person name="Van de Peer Y."/>
            <person name="Liu Z.J."/>
        </authorList>
    </citation>
    <scope>NUCLEOTIDE SEQUENCE</scope>
    <source>
        <strain evidence="6">SCP</strain>
    </source>
</reference>
<evidence type="ECO:0000313" key="7">
    <source>
        <dbReference type="Proteomes" id="UP001179952"/>
    </source>
</evidence>
<dbReference type="Proteomes" id="UP001179952">
    <property type="component" value="Unassembled WGS sequence"/>
</dbReference>
<dbReference type="GO" id="GO:0003700">
    <property type="term" value="F:DNA-binding transcription factor activity"/>
    <property type="evidence" value="ECO:0007669"/>
    <property type="project" value="InterPro"/>
</dbReference>
<sequence length="230" mass="25911">MKHGQSSDGGDWLLDYGLAQDVRSADLIWTSHVIDDQTVTSTVLGFDVSHQGDNCLENACFRKRTRPESCAAPGTKACREKMRRDRLNDRFIELCSILEPGRPPKADKVAVLSDAARFLNQLRLEAKKLKEMNEALQDKIKNLKAEKVELRDEKVSLKAEKEKMEQLIRGTSIPMHPMIPHPATAFHATPFPSGNKAISYPNYIPLAMWQWLPQTALDTSQDHVLRPPVA</sequence>